<accession>A0A0C2W8Y9</accession>
<dbReference type="AlphaFoldDB" id="A0A0C2W8Y9"/>
<dbReference type="OrthoDB" id="417252at2759"/>
<evidence type="ECO:0000313" key="2">
    <source>
        <dbReference type="EMBL" id="KIL57662.1"/>
    </source>
</evidence>
<dbReference type="Pfam" id="PF09440">
    <property type="entry name" value="eIF3_N"/>
    <property type="match status" value="1"/>
</dbReference>
<dbReference type="InterPro" id="IPR019010">
    <property type="entry name" value="eIF3e_N"/>
</dbReference>
<dbReference type="InParanoid" id="A0A0C2W8Y9"/>
<dbReference type="Proteomes" id="UP000054549">
    <property type="component" value="Unassembled WGS sequence"/>
</dbReference>
<feature type="domain" description="Eukaryotic translation initiation factor 3 subunit E N-terminal" evidence="1">
    <location>
        <begin position="18"/>
        <end position="59"/>
    </location>
</feature>
<dbReference type="STRING" id="946122.A0A0C2W8Y9"/>
<keyword evidence="3" id="KW-1185">Reference proteome</keyword>
<reference evidence="2 3" key="1">
    <citation type="submission" date="2014-04" db="EMBL/GenBank/DDBJ databases">
        <title>Evolutionary Origins and Diversification of the Mycorrhizal Mutualists.</title>
        <authorList>
            <consortium name="DOE Joint Genome Institute"/>
            <consortium name="Mycorrhizal Genomics Consortium"/>
            <person name="Kohler A."/>
            <person name="Kuo A."/>
            <person name="Nagy L.G."/>
            <person name="Floudas D."/>
            <person name="Copeland A."/>
            <person name="Barry K.W."/>
            <person name="Cichocki N."/>
            <person name="Veneault-Fourrey C."/>
            <person name="LaButti K."/>
            <person name="Lindquist E.A."/>
            <person name="Lipzen A."/>
            <person name="Lundell T."/>
            <person name="Morin E."/>
            <person name="Murat C."/>
            <person name="Riley R."/>
            <person name="Ohm R."/>
            <person name="Sun H."/>
            <person name="Tunlid A."/>
            <person name="Henrissat B."/>
            <person name="Grigoriev I.V."/>
            <person name="Hibbett D.S."/>
            <person name="Martin F."/>
        </authorList>
    </citation>
    <scope>NUCLEOTIDE SEQUENCE [LARGE SCALE GENOMIC DNA]</scope>
    <source>
        <strain evidence="2 3">Koide BX008</strain>
    </source>
</reference>
<organism evidence="2 3">
    <name type="scientific">Amanita muscaria (strain Koide BX008)</name>
    <dbReference type="NCBI Taxonomy" id="946122"/>
    <lineage>
        <taxon>Eukaryota</taxon>
        <taxon>Fungi</taxon>
        <taxon>Dikarya</taxon>
        <taxon>Basidiomycota</taxon>
        <taxon>Agaricomycotina</taxon>
        <taxon>Agaricomycetes</taxon>
        <taxon>Agaricomycetidae</taxon>
        <taxon>Agaricales</taxon>
        <taxon>Pluteineae</taxon>
        <taxon>Amanitaceae</taxon>
        <taxon>Amanita</taxon>
    </lineage>
</organism>
<sequence length="158" mass="18019">MNLCRWRCVVVVIVRVCEKVVSTNERLQHEAQAVLQVIENPEDAQSLRQDKIQNLQYLITSLYTMLVNSNFRTVQWATCIISAFSPHPWRELPLPIEEPASDIVASNWEVALEELNTLRGTIDSRATSSSTRSASFTHMARPLVSFRLLQPLSWPDTP</sequence>
<name>A0A0C2W8Y9_AMAMK</name>
<protein>
    <recommendedName>
        <fullName evidence="1">Eukaryotic translation initiation factor 3 subunit E N-terminal domain-containing protein</fullName>
    </recommendedName>
</protein>
<proteinExistence type="predicted"/>
<evidence type="ECO:0000259" key="1">
    <source>
        <dbReference type="Pfam" id="PF09440"/>
    </source>
</evidence>
<dbReference type="EMBL" id="KN818361">
    <property type="protein sequence ID" value="KIL57662.1"/>
    <property type="molecule type" value="Genomic_DNA"/>
</dbReference>
<evidence type="ECO:0000313" key="3">
    <source>
        <dbReference type="Proteomes" id="UP000054549"/>
    </source>
</evidence>
<gene>
    <name evidence="2" type="ORF">M378DRAFT_171492</name>
</gene>
<dbReference type="HOGENOM" id="CLU_1668926_0_0_1"/>